<name>A0A0L6UU31_9BASI</name>
<dbReference type="Pfam" id="PF13358">
    <property type="entry name" value="DDE_3"/>
    <property type="match status" value="1"/>
</dbReference>
<evidence type="ECO:0000259" key="1">
    <source>
        <dbReference type="Pfam" id="PF13358"/>
    </source>
</evidence>
<accession>A0A0L6UU31</accession>
<reference evidence="2 3" key="1">
    <citation type="submission" date="2015-08" db="EMBL/GenBank/DDBJ databases">
        <title>Next Generation Sequencing and Analysis of the Genome of Puccinia sorghi L Schw, the Causal Agent of Maize Common Rust.</title>
        <authorList>
            <person name="Rochi L."/>
            <person name="Burguener G."/>
            <person name="Darino M."/>
            <person name="Turjanski A."/>
            <person name="Kreff E."/>
            <person name="Dieguez M.J."/>
            <person name="Sacco F."/>
        </authorList>
    </citation>
    <scope>NUCLEOTIDE SEQUENCE [LARGE SCALE GENOMIC DNA]</scope>
    <source>
        <strain evidence="2 3">RO10H11247</strain>
    </source>
</reference>
<organism evidence="2 3">
    <name type="scientific">Puccinia sorghi</name>
    <dbReference type="NCBI Taxonomy" id="27349"/>
    <lineage>
        <taxon>Eukaryota</taxon>
        <taxon>Fungi</taxon>
        <taxon>Dikarya</taxon>
        <taxon>Basidiomycota</taxon>
        <taxon>Pucciniomycotina</taxon>
        <taxon>Pucciniomycetes</taxon>
        <taxon>Pucciniales</taxon>
        <taxon>Pucciniaceae</taxon>
        <taxon>Puccinia</taxon>
    </lineage>
</organism>
<evidence type="ECO:0000313" key="3">
    <source>
        <dbReference type="Proteomes" id="UP000037035"/>
    </source>
</evidence>
<gene>
    <name evidence="2" type="ORF">VP01_3992g2</name>
</gene>
<dbReference type="VEuPathDB" id="FungiDB:VP01_3992g2"/>
<feature type="domain" description="Tc1-like transposase DDE" evidence="1">
    <location>
        <begin position="133"/>
        <end position="212"/>
    </location>
</feature>
<proteinExistence type="predicted"/>
<dbReference type="Proteomes" id="UP000037035">
    <property type="component" value="Unassembled WGS sequence"/>
</dbReference>
<keyword evidence="3" id="KW-1185">Reference proteome</keyword>
<dbReference type="EMBL" id="LAVV01009048">
    <property type="protein sequence ID" value="KNZ51345.1"/>
    <property type="molecule type" value="Genomic_DNA"/>
</dbReference>
<dbReference type="Gene3D" id="3.30.420.10">
    <property type="entry name" value="Ribonuclease H-like superfamily/Ribonuclease H"/>
    <property type="match status" value="1"/>
</dbReference>
<dbReference type="InterPro" id="IPR036397">
    <property type="entry name" value="RNaseH_sf"/>
</dbReference>
<dbReference type="GO" id="GO:0003676">
    <property type="term" value="F:nucleic acid binding"/>
    <property type="evidence" value="ECO:0007669"/>
    <property type="project" value="InterPro"/>
</dbReference>
<dbReference type="OrthoDB" id="2994945at2759"/>
<evidence type="ECO:0000313" key="2">
    <source>
        <dbReference type="EMBL" id="KNZ51345.1"/>
    </source>
</evidence>
<protein>
    <recommendedName>
        <fullName evidence="1">Tc1-like transposase DDE domain-containing protein</fullName>
    </recommendedName>
</protein>
<dbReference type="AlphaFoldDB" id="A0A0L6UU31"/>
<sequence>MDSLQPHLNGEIKKSIEKEIFKNGTKQVNVSKKFGISNRQLTIDVITLVMLILEETPSTTLKKLAEHVKNKFDIQVSPGAIQKTLKNIKLFFKSSDQYWESSNLENKCKREPDQSYWCNMEKKKTGTTSIYICKFLVCLQDHCPAQSIIIMDNTRIHGRDNFQQVKNLLKESTKKINIEFLPKYSLLLNKIELALNIIMTQIKYKEIKSQSKMAEGILQAIRIKMTPEICSKSFQHCKKFYSSCTHMQPIMV</sequence>
<dbReference type="InterPro" id="IPR038717">
    <property type="entry name" value="Tc1-like_DDE_dom"/>
</dbReference>
<comment type="caution">
    <text evidence="2">The sequence shown here is derived from an EMBL/GenBank/DDBJ whole genome shotgun (WGS) entry which is preliminary data.</text>
</comment>